<name>A0A1L5FBT8_CLOKL</name>
<dbReference type="OrthoDB" id="89089at2"/>
<sequence length="152" mass="17412">MPNLFPDSYYTDDTGSSTTNTNTGIEYKGSYKFNFAKGEFVKNPDGTIKKCDDLEAYAQWCQMALLTDRYKYIYSNLFGQEFSSLENGQYSRDAIELEVKRMTVEALMVHPRTKDVTNFTFKWQNNGELYYEYTVITVDGKSVGLNNSVNVG</sequence>
<dbReference type="EMBL" id="CP018335">
    <property type="protein sequence ID" value="APM37384.1"/>
    <property type="molecule type" value="Genomic_DNA"/>
</dbReference>
<protein>
    <recommendedName>
        <fullName evidence="4">DUF2634 domain-containing protein</fullName>
    </recommendedName>
</protein>
<evidence type="ECO:0000313" key="3">
    <source>
        <dbReference type="Proteomes" id="UP000184604"/>
    </source>
</evidence>
<dbReference type="EMBL" id="CP018335">
    <property type="protein sequence ID" value="APM40469.1"/>
    <property type="molecule type" value="Genomic_DNA"/>
</dbReference>
<organism evidence="2 3">
    <name type="scientific">Clostridium kluyveri</name>
    <dbReference type="NCBI Taxonomy" id="1534"/>
    <lineage>
        <taxon>Bacteria</taxon>
        <taxon>Bacillati</taxon>
        <taxon>Bacillota</taxon>
        <taxon>Clostridia</taxon>
        <taxon>Eubacteriales</taxon>
        <taxon>Clostridiaceae</taxon>
        <taxon>Clostridium</taxon>
    </lineage>
</organism>
<reference evidence="2 3" key="1">
    <citation type="submission" date="2016-12" db="EMBL/GenBank/DDBJ databases">
        <title>Complete genome sequence of Clostridium kluyveri JZZ isolated from the pit mud of a Chinese flavor liquor-making factory.</title>
        <authorList>
            <person name="Wang Y."/>
        </authorList>
    </citation>
    <scope>NUCLEOTIDE SEQUENCE [LARGE SCALE GENOMIC DNA]</scope>
    <source>
        <strain evidence="2 3">JZZ</strain>
    </source>
</reference>
<dbReference type="AlphaFoldDB" id="A0A1L5FBT8"/>
<proteinExistence type="predicted"/>
<dbReference type="Proteomes" id="UP000184604">
    <property type="component" value="Chromosome"/>
</dbReference>
<gene>
    <name evidence="1" type="ORF">BS101_00680</name>
    <name evidence="2" type="ORF">BS101_17910</name>
</gene>
<evidence type="ECO:0000313" key="1">
    <source>
        <dbReference type="EMBL" id="APM37384.1"/>
    </source>
</evidence>
<accession>A0A1L5FBT8</accession>
<dbReference type="RefSeq" id="WP_073537104.1">
    <property type="nucleotide sequence ID" value="NZ_CP018335.1"/>
</dbReference>
<evidence type="ECO:0008006" key="4">
    <source>
        <dbReference type="Google" id="ProtNLM"/>
    </source>
</evidence>
<evidence type="ECO:0000313" key="2">
    <source>
        <dbReference type="EMBL" id="APM40469.1"/>
    </source>
</evidence>
<dbReference type="InterPro" id="IPR020288">
    <property type="entry name" value="Sheath_initiator"/>
</dbReference>
<dbReference type="Pfam" id="PF10934">
    <property type="entry name" value="Sheath_initiator"/>
    <property type="match status" value="1"/>
</dbReference>